<evidence type="ECO:0000256" key="12">
    <source>
        <dbReference type="ARBA" id="ARBA00023128"/>
    </source>
</evidence>
<evidence type="ECO:0000313" key="19">
    <source>
        <dbReference type="WBParaSite" id="jg17599"/>
    </source>
</evidence>
<keyword evidence="5" id="KW-0597">Phosphoprotein</keyword>
<dbReference type="InterPro" id="IPR018108">
    <property type="entry name" value="MCP_transmembrane"/>
</dbReference>
<keyword evidence="11" id="KW-0007">Acetylation</keyword>
<keyword evidence="18" id="KW-1185">Reference proteome</keyword>
<evidence type="ECO:0000256" key="3">
    <source>
        <dbReference type="ARBA" id="ARBA00022448"/>
    </source>
</evidence>
<keyword evidence="8" id="KW-0999">Mitochondrion inner membrane</keyword>
<dbReference type="PRINTS" id="PR00927">
    <property type="entry name" value="ADPTRNSLCASE"/>
</dbReference>
<dbReference type="PANTHER" id="PTHR45635:SF32">
    <property type="entry name" value="ADP_ATP TRANSLOCASE 1"/>
    <property type="match status" value="1"/>
</dbReference>
<keyword evidence="3 16" id="KW-0813">Transport</keyword>
<comment type="catalytic activity">
    <reaction evidence="14">
        <text>ADP(in) + ATP(out) = ADP(out) + ATP(in)</text>
        <dbReference type="Rhea" id="RHEA:34999"/>
        <dbReference type="ChEBI" id="CHEBI:30616"/>
        <dbReference type="ChEBI" id="CHEBI:456216"/>
    </reaction>
</comment>
<sequence length="101" mass="11103">MDLKVPQSAHPLSSKDAVKFGKDFTIGALAAVVSKTIIAPIERVKLILQLQSSQTTIAVDKRYKGMVDCFLRVPKEQGFLSLWRGNISNCLRASSQESLVL</sequence>
<keyword evidence="4" id="KW-0488">Methylation</keyword>
<evidence type="ECO:0000256" key="7">
    <source>
        <dbReference type="ARBA" id="ARBA00022737"/>
    </source>
</evidence>
<evidence type="ECO:0000256" key="1">
    <source>
        <dbReference type="ARBA" id="ARBA00004448"/>
    </source>
</evidence>
<evidence type="ECO:0000256" key="13">
    <source>
        <dbReference type="ARBA" id="ARBA00023136"/>
    </source>
</evidence>
<keyword evidence="12" id="KW-0496">Mitochondrion</keyword>
<protein>
    <recommendedName>
        <fullName evidence="17">ADP/ATP translocase</fullName>
    </recommendedName>
    <alternativeName>
        <fullName evidence="17">ADP,ATP carrier protein</fullName>
    </alternativeName>
</protein>
<dbReference type="Proteomes" id="UP000887574">
    <property type="component" value="Unplaced"/>
</dbReference>
<evidence type="ECO:0000256" key="10">
    <source>
        <dbReference type="ARBA" id="ARBA00022989"/>
    </source>
</evidence>
<dbReference type="Gene3D" id="1.50.40.10">
    <property type="entry name" value="Mitochondrial carrier domain"/>
    <property type="match status" value="1"/>
</dbReference>
<dbReference type="GO" id="GO:1901029">
    <property type="term" value="P:negative regulation of mitochondrial outer membrane permeabilization involved in apoptotic signaling pathway"/>
    <property type="evidence" value="ECO:0007669"/>
    <property type="project" value="TreeGrafter"/>
</dbReference>
<comment type="subcellular location">
    <subcellularLocation>
        <location evidence="17">Membrane</location>
        <topology evidence="17">Multi-pass membrane protein</topology>
    </subcellularLocation>
    <subcellularLocation>
        <location evidence="1">Mitochondrion inner membrane</location>
        <topology evidence="1">Multi-pass membrane protein</topology>
    </subcellularLocation>
</comment>
<dbReference type="GO" id="GO:0005471">
    <property type="term" value="F:ATP:ADP antiporter activity"/>
    <property type="evidence" value="ECO:0007669"/>
    <property type="project" value="UniProtKB-UniRule"/>
</dbReference>
<keyword evidence="13 15" id="KW-0472">Membrane</keyword>
<evidence type="ECO:0000313" key="18">
    <source>
        <dbReference type="Proteomes" id="UP000887574"/>
    </source>
</evidence>
<dbReference type="Pfam" id="PF00153">
    <property type="entry name" value="Mito_carr"/>
    <property type="match status" value="1"/>
</dbReference>
<proteinExistence type="inferred from homology"/>
<dbReference type="InterPro" id="IPR002113">
    <property type="entry name" value="ADT_euk_type"/>
</dbReference>
<dbReference type="PRINTS" id="PR00926">
    <property type="entry name" value="MITOCARRIER"/>
</dbReference>
<keyword evidence="7" id="KW-0677">Repeat</keyword>
<evidence type="ECO:0000256" key="15">
    <source>
        <dbReference type="PROSITE-ProRule" id="PRU00282"/>
    </source>
</evidence>
<evidence type="ECO:0000256" key="8">
    <source>
        <dbReference type="ARBA" id="ARBA00022792"/>
    </source>
</evidence>
<feature type="repeat" description="Solcar" evidence="15">
    <location>
        <begin position="18"/>
        <end position="101"/>
    </location>
</feature>
<evidence type="ECO:0000256" key="17">
    <source>
        <dbReference type="RuleBase" id="RU368008"/>
    </source>
</evidence>
<keyword evidence="6 15" id="KW-0812">Transmembrane</keyword>
<dbReference type="GO" id="GO:1990544">
    <property type="term" value="P:mitochondrial ATP transmembrane transport"/>
    <property type="evidence" value="ECO:0007669"/>
    <property type="project" value="InterPro"/>
</dbReference>
<name>A0A915DBW4_9BILA</name>
<dbReference type="InterPro" id="IPR023395">
    <property type="entry name" value="MCP_dom_sf"/>
</dbReference>
<evidence type="ECO:0000256" key="11">
    <source>
        <dbReference type="ARBA" id="ARBA00022990"/>
    </source>
</evidence>
<evidence type="ECO:0000256" key="6">
    <source>
        <dbReference type="ARBA" id="ARBA00022692"/>
    </source>
</evidence>
<comment type="similarity">
    <text evidence="2 16">Belongs to the mitochondrial carrier (TC 2.A.29) family.</text>
</comment>
<keyword evidence="9" id="KW-0702">S-nitrosylation</keyword>
<dbReference type="GO" id="GO:0005743">
    <property type="term" value="C:mitochondrial inner membrane"/>
    <property type="evidence" value="ECO:0007669"/>
    <property type="project" value="UniProtKB-SubCell"/>
</dbReference>
<comment type="function">
    <text evidence="17">Catalyzes the exchange of ADP and ATP across the membrane.</text>
</comment>
<organism evidence="18 19">
    <name type="scientific">Ditylenchus dipsaci</name>
    <dbReference type="NCBI Taxonomy" id="166011"/>
    <lineage>
        <taxon>Eukaryota</taxon>
        <taxon>Metazoa</taxon>
        <taxon>Ecdysozoa</taxon>
        <taxon>Nematoda</taxon>
        <taxon>Chromadorea</taxon>
        <taxon>Rhabditida</taxon>
        <taxon>Tylenchina</taxon>
        <taxon>Tylenchomorpha</taxon>
        <taxon>Sphaerularioidea</taxon>
        <taxon>Anguinidae</taxon>
        <taxon>Anguininae</taxon>
        <taxon>Ditylenchus</taxon>
    </lineage>
</organism>
<dbReference type="InterPro" id="IPR002067">
    <property type="entry name" value="MCP"/>
</dbReference>
<evidence type="ECO:0000256" key="14">
    <source>
        <dbReference type="ARBA" id="ARBA00024537"/>
    </source>
</evidence>
<evidence type="ECO:0000256" key="5">
    <source>
        <dbReference type="ARBA" id="ARBA00022553"/>
    </source>
</evidence>
<dbReference type="WBParaSite" id="jg17599">
    <property type="protein sequence ID" value="jg17599"/>
    <property type="gene ID" value="jg17599"/>
</dbReference>
<keyword evidence="10" id="KW-1133">Transmembrane helix</keyword>
<dbReference type="AlphaFoldDB" id="A0A915DBW4"/>
<dbReference type="SUPFAM" id="SSF103506">
    <property type="entry name" value="Mitochondrial carrier"/>
    <property type="match status" value="1"/>
</dbReference>
<evidence type="ECO:0000256" key="2">
    <source>
        <dbReference type="ARBA" id="ARBA00006375"/>
    </source>
</evidence>
<dbReference type="GO" id="GO:0140021">
    <property type="term" value="P:mitochondrial ADP transmembrane transport"/>
    <property type="evidence" value="ECO:0007669"/>
    <property type="project" value="InterPro"/>
</dbReference>
<comment type="subunit">
    <text evidence="17">Monomer.</text>
</comment>
<dbReference type="PANTHER" id="PTHR45635">
    <property type="entry name" value="ADP,ATP CARRIER PROTEIN 1-RELATED-RELATED"/>
    <property type="match status" value="1"/>
</dbReference>
<evidence type="ECO:0000256" key="4">
    <source>
        <dbReference type="ARBA" id="ARBA00022481"/>
    </source>
</evidence>
<evidence type="ECO:0000256" key="16">
    <source>
        <dbReference type="RuleBase" id="RU000488"/>
    </source>
</evidence>
<reference evidence="19" key="1">
    <citation type="submission" date="2022-11" db="UniProtKB">
        <authorList>
            <consortium name="WormBaseParasite"/>
        </authorList>
    </citation>
    <scope>IDENTIFICATION</scope>
</reference>
<evidence type="ECO:0000256" key="9">
    <source>
        <dbReference type="ARBA" id="ARBA00022799"/>
    </source>
</evidence>
<accession>A0A915DBW4</accession>
<dbReference type="PROSITE" id="PS50920">
    <property type="entry name" value="SOLCAR"/>
    <property type="match status" value="1"/>
</dbReference>